<dbReference type="PANTHER" id="PTHR19136">
    <property type="entry name" value="MOLYBDENUM COFACTOR GUANYLYLTRANSFERASE"/>
    <property type="match status" value="1"/>
</dbReference>
<dbReference type="Proteomes" id="UP000515934">
    <property type="component" value="Chromosome"/>
</dbReference>
<gene>
    <name evidence="3" type="ORF">H9L06_10195</name>
</gene>
<dbReference type="RefSeq" id="WP_187555064.1">
    <property type="nucleotide sequence ID" value="NZ_CP060716.1"/>
</dbReference>
<protein>
    <submittedName>
        <fullName evidence="3">NTP transferase domain-containing protein</fullName>
    </submittedName>
</protein>
<dbReference type="InterPro" id="IPR025877">
    <property type="entry name" value="MobA-like_NTP_Trfase"/>
</dbReference>
<evidence type="ECO:0000313" key="3">
    <source>
        <dbReference type="EMBL" id="QNN62594.1"/>
    </source>
</evidence>
<dbReference type="Pfam" id="PF12804">
    <property type="entry name" value="NTP_transf_3"/>
    <property type="match status" value="1"/>
</dbReference>
<dbReference type="InterPro" id="IPR029044">
    <property type="entry name" value="Nucleotide-diphossugar_trans"/>
</dbReference>
<reference evidence="3 4" key="1">
    <citation type="submission" date="2020-08" db="EMBL/GenBank/DDBJ databases">
        <title>Genome sequence of Leucobacter denitrificans KACC 14055T.</title>
        <authorList>
            <person name="Hyun D.-W."/>
            <person name="Bae J.-W."/>
        </authorList>
    </citation>
    <scope>NUCLEOTIDE SEQUENCE [LARGE SCALE GENOMIC DNA]</scope>
    <source>
        <strain evidence="3 4">KACC 14055</strain>
    </source>
</reference>
<dbReference type="Gene3D" id="3.90.550.10">
    <property type="entry name" value="Spore Coat Polysaccharide Biosynthesis Protein SpsA, Chain A"/>
    <property type="match status" value="1"/>
</dbReference>
<dbReference type="SUPFAM" id="SSF53448">
    <property type="entry name" value="Nucleotide-diphospho-sugar transferases"/>
    <property type="match status" value="1"/>
</dbReference>
<evidence type="ECO:0000259" key="2">
    <source>
        <dbReference type="Pfam" id="PF12804"/>
    </source>
</evidence>
<dbReference type="GO" id="GO:0016779">
    <property type="term" value="F:nucleotidyltransferase activity"/>
    <property type="evidence" value="ECO:0007669"/>
    <property type="project" value="TreeGrafter"/>
</dbReference>
<sequence length="203" mass="21471">MSTALGIGESFDAIVLAGGRGSRLGGADKAAIEIEGERLIDRVAAAARAAGAHRTIIVGPDHTGSLADRVIREDPPFSGPLQAVAAGLNEVESPFVMLLACDLVHPAEVVQQLSVPSAPDADGLILVDEDGRSQWLASCLRTRSLRDAIHKFTSSGQSLANRPLKVVFKLLDLEQVEALNGTTLDIDTPEQLAHARSQERTQP</sequence>
<dbReference type="AlphaFoldDB" id="A0A7G9S419"/>
<proteinExistence type="predicted"/>
<accession>A0A7G9S419</accession>
<dbReference type="KEGG" id="ldn:H9L06_10195"/>
<evidence type="ECO:0000313" key="4">
    <source>
        <dbReference type="Proteomes" id="UP000515934"/>
    </source>
</evidence>
<keyword evidence="4" id="KW-1185">Reference proteome</keyword>
<feature type="domain" description="MobA-like NTP transferase" evidence="2">
    <location>
        <begin position="13"/>
        <end position="154"/>
    </location>
</feature>
<dbReference type="PANTHER" id="PTHR19136:SF81">
    <property type="entry name" value="MOLYBDENUM COFACTOR GUANYLYLTRANSFERASE"/>
    <property type="match status" value="1"/>
</dbReference>
<organism evidence="3 4">
    <name type="scientific">Leucobacter denitrificans</name>
    <dbReference type="NCBI Taxonomy" id="683042"/>
    <lineage>
        <taxon>Bacteria</taxon>
        <taxon>Bacillati</taxon>
        <taxon>Actinomycetota</taxon>
        <taxon>Actinomycetes</taxon>
        <taxon>Micrococcales</taxon>
        <taxon>Microbacteriaceae</taxon>
        <taxon>Leucobacter</taxon>
    </lineage>
</organism>
<name>A0A7G9S419_9MICO</name>
<evidence type="ECO:0000256" key="1">
    <source>
        <dbReference type="ARBA" id="ARBA00022679"/>
    </source>
</evidence>
<keyword evidence="1 3" id="KW-0808">Transferase</keyword>
<dbReference type="EMBL" id="CP060716">
    <property type="protein sequence ID" value="QNN62594.1"/>
    <property type="molecule type" value="Genomic_DNA"/>
</dbReference>